<dbReference type="Proteomes" id="UP000856143">
    <property type="component" value="Unassembled WGS sequence"/>
</dbReference>
<evidence type="ECO:0000313" key="3">
    <source>
        <dbReference type="Proteomes" id="UP000856143"/>
    </source>
</evidence>
<protein>
    <submittedName>
        <fullName evidence="2">Uncharacterized protein</fullName>
    </submittedName>
</protein>
<dbReference type="AlphaFoldDB" id="A0AAN5RF09"/>
<feature type="transmembrane region" description="Helical" evidence="1">
    <location>
        <begin position="61"/>
        <end position="80"/>
    </location>
</feature>
<feature type="transmembrane region" description="Helical" evidence="1">
    <location>
        <begin position="92"/>
        <end position="112"/>
    </location>
</feature>
<gene>
    <name evidence="2" type="ORF">I8Y21_003935</name>
</gene>
<dbReference type="EMBL" id="DACSEO010000056">
    <property type="protein sequence ID" value="HAT1683210.1"/>
    <property type="molecule type" value="Genomic_DNA"/>
</dbReference>
<accession>A0AAN5RF09</accession>
<comment type="caution">
    <text evidence="2">The sequence shown here is derived from an EMBL/GenBank/DDBJ whole genome shotgun (WGS) entry which is preliminary data.</text>
</comment>
<keyword evidence="1" id="KW-0812">Transmembrane</keyword>
<feature type="transmembrane region" description="Helical" evidence="1">
    <location>
        <begin position="20"/>
        <end position="41"/>
    </location>
</feature>
<evidence type="ECO:0000256" key="1">
    <source>
        <dbReference type="SAM" id="Phobius"/>
    </source>
</evidence>
<name>A0AAN5RF09_KLEOX</name>
<keyword evidence="1" id="KW-0472">Membrane</keyword>
<sequence length="117" mass="13435">MKNSHRDLLRKTGRGLKVGLLYLGVLTLIMVTGFWLADAGIRHPESVTSLKRWMYETRYGWLAWRLVIYCAVGWGVWQIWHAPGFRPEYRRPLLRIAGAGTLFFLVCEYSIFSGTGG</sequence>
<evidence type="ECO:0000313" key="2">
    <source>
        <dbReference type="EMBL" id="HAT1683210.1"/>
    </source>
</evidence>
<reference evidence="2" key="1">
    <citation type="journal article" date="2018" name="Genome Biol.">
        <title>SKESA: strategic k-mer extension for scrupulous assemblies.</title>
        <authorList>
            <person name="Souvorov A."/>
            <person name="Agarwala R."/>
            <person name="Lipman D.J."/>
        </authorList>
    </citation>
    <scope>NUCLEOTIDE SEQUENCE</scope>
    <source>
        <strain evidence="2">R404</strain>
    </source>
</reference>
<proteinExistence type="predicted"/>
<organism evidence="2 3">
    <name type="scientific">Klebsiella oxytoca</name>
    <dbReference type="NCBI Taxonomy" id="571"/>
    <lineage>
        <taxon>Bacteria</taxon>
        <taxon>Pseudomonadati</taxon>
        <taxon>Pseudomonadota</taxon>
        <taxon>Gammaproteobacteria</taxon>
        <taxon>Enterobacterales</taxon>
        <taxon>Enterobacteriaceae</taxon>
        <taxon>Klebsiella/Raoultella group</taxon>
        <taxon>Klebsiella</taxon>
    </lineage>
</organism>
<keyword evidence="1" id="KW-1133">Transmembrane helix</keyword>
<reference evidence="2" key="2">
    <citation type="submission" date="2020-11" db="EMBL/GenBank/DDBJ databases">
        <authorList>
            <consortium name="NCBI Pathogen Detection Project"/>
        </authorList>
    </citation>
    <scope>NUCLEOTIDE SEQUENCE</scope>
    <source>
        <strain evidence="2">R404</strain>
    </source>
</reference>